<feature type="compositionally biased region" description="Polar residues" evidence="1">
    <location>
        <begin position="109"/>
        <end position="127"/>
    </location>
</feature>
<evidence type="ECO:0000256" key="1">
    <source>
        <dbReference type="SAM" id="MobiDB-lite"/>
    </source>
</evidence>
<evidence type="ECO:0000313" key="2">
    <source>
        <dbReference type="Proteomes" id="UP000515160"/>
    </source>
</evidence>
<protein>
    <submittedName>
        <fullName evidence="3">Uncharacterized protein LOC117567426 isoform X1</fullName>
    </submittedName>
</protein>
<dbReference type="AlphaFoldDB" id="A0A9C6SW57"/>
<feature type="region of interest" description="Disordered" evidence="1">
    <location>
        <begin position="85"/>
        <end position="146"/>
    </location>
</feature>
<feature type="compositionally biased region" description="Basic and acidic residues" evidence="1">
    <location>
        <begin position="228"/>
        <end position="240"/>
    </location>
</feature>
<feature type="compositionally biased region" description="Basic and acidic residues" evidence="1">
    <location>
        <begin position="9"/>
        <end position="18"/>
    </location>
</feature>
<feature type="compositionally biased region" description="Pro residues" evidence="1">
    <location>
        <begin position="90"/>
        <end position="105"/>
    </location>
</feature>
<organism evidence="2 3">
    <name type="scientific">Drosophila albomicans</name>
    <name type="common">Fruit fly</name>
    <dbReference type="NCBI Taxonomy" id="7291"/>
    <lineage>
        <taxon>Eukaryota</taxon>
        <taxon>Metazoa</taxon>
        <taxon>Ecdysozoa</taxon>
        <taxon>Arthropoda</taxon>
        <taxon>Hexapoda</taxon>
        <taxon>Insecta</taxon>
        <taxon>Pterygota</taxon>
        <taxon>Neoptera</taxon>
        <taxon>Endopterygota</taxon>
        <taxon>Diptera</taxon>
        <taxon>Brachycera</taxon>
        <taxon>Muscomorpha</taxon>
        <taxon>Ephydroidea</taxon>
        <taxon>Drosophilidae</taxon>
        <taxon>Drosophila</taxon>
    </lineage>
</organism>
<feature type="region of interest" description="Disordered" evidence="1">
    <location>
        <begin position="1"/>
        <end position="26"/>
    </location>
</feature>
<dbReference type="GeneID" id="117567426"/>
<gene>
    <name evidence="3" type="primary">LOC117567426</name>
</gene>
<sequence length="261" mass="26581">MSGVQLKDSALKAKEKSNEPATTTTTAATTIGKKTLTSSAALSLFDQLKNGVNLSSLTVGGATETTKATAAAAATTASATTATAATLAPPATPPPNIDLKPPPKPLKASTATRTFNTPILLPPTSSIGIVHGTKRGRDNGNSNGNDNDNCAAPATLSHCRTAAAAAAKLDINALRSQLYQGARKTATTTKTTTTATAATSTKRTTATTTTTTAATRGDRGGIKKKRCLDRYDSSESSDRRRASHAGIAGSKLAFPSPARQV</sequence>
<name>A0A9C6SW57_DROAB</name>
<feature type="compositionally biased region" description="Low complexity" evidence="1">
    <location>
        <begin position="182"/>
        <end position="215"/>
    </location>
</feature>
<evidence type="ECO:0000313" key="3">
    <source>
        <dbReference type="RefSeq" id="XP_051860104.1"/>
    </source>
</evidence>
<dbReference type="RefSeq" id="XP_051860104.1">
    <property type="nucleotide sequence ID" value="XM_052004144.1"/>
</dbReference>
<accession>A0A9C6SW57</accession>
<dbReference type="Proteomes" id="UP000515160">
    <property type="component" value="Chromosome 3"/>
</dbReference>
<feature type="region of interest" description="Disordered" evidence="1">
    <location>
        <begin position="182"/>
        <end position="261"/>
    </location>
</feature>
<keyword evidence="2" id="KW-1185">Reference proteome</keyword>
<proteinExistence type="predicted"/>
<dbReference type="OrthoDB" id="7873033at2759"/>
<reference evidence="3" key="1">
    <citation type="submission" date="2025-08" db="UniProtKB">
        <authorList>
            <consortium name="RefSeq"/>
        </authorList>
    </citation>
    <scope>IDENTIFICATION</scope>
    <source>
        <strain evidence="3">15112-1751.03</strain>
        <tissue evidence="3">Whole Adult</tissue>
    </source>
</reference>